<dbReference type="STRING" id="218851.A0A2G5F7C4"/>
<sequence length="195" mass="22173">MEETKREKTITLSQLWYSGKKIFKNHQKFNETVDDVLCLLECSRKSLKILASEKGLVCGKIQFKDGKKWVDCEVGHIIPGDINRVSNIICEDALFILLVEKEASYHRIIDDMFHEDFPCIIITGKGQSDVATRRFLKKIVDENKIPVYCLVDCDPYGIEIYNVYTCGSKGMSYDNLNLAVPGIKLLGVMPEDLTT</sequence>
<comment type="subcellular location">
    <subcellularLocation>
        <location evidence="1">Nucleus</location>
    </subcellularLocation>
</comment>
<keyword evidence="3" id="KW-0413">Isomerase</keyword>
<dbReference type="CDD" id="cd00223">
    <property type="entry name" value="TOPRIM_TopoIIB_SPO"/>
    <property type="match status" value="1"/>
</dbReference>
<dbReference type="InterPro" id="IPR034136">
    <property type="entry name" value="TOPRIM_Topo6A/Spo11"/>
</dbReference>
<evidence type="ECO:0000256" key="3">
    <source>
        <dbReference type="PROSITE-ProRule" id="PRU01385"/>
    </source>
</evidence>
<dbReference type="GO" id="GO:0007131">
    <property type="term" value="P:reciprocal meiotic recombination"/>
    <property type="evidence" value="ECO:0007669"/>
    <property type="project" value="TreeGrafter"/>
</dbReference>
<reference evidence="5 6" key="1">
    <citation type="submission" date="2017-09" db="EMBL/GenBank/DDBJ databases">
        <title>WGS assembly of Aquilegia coerulea Goldsmith.</title>
        <authorList>
            <person name="Hodges S."/>
            <person name="Kramer E."/>
            <person name="Nordborg M."/>
            <person name="Tomkins J."/>
            <person name="Borevitz J."/>
            <person name="Derieg N."/>
            <person name="Yan J."/>
            <person name="Mihaltcheva S."/>
            <person name="Hayes R.D."/>
            <person name="Rokhsar D."/>
        </authorList>
    </citation>
    <scope>NUCLEOTIDE SEQUENCE [LARGE SCALE GENOMIC DNA]</scope>
    <source>
        <strain evidence="6">cv. Goldsmith</strain>
    </source>
</reference>
<name>A0A2G5F7C4_AQUCA</name>
<evidence type="ECO:0000313" key="6">
    <source>
        <dbReference type="Proteomes" id="UP000230069"/>
    </source>
</evidence>
<keyword evidence="6" id="KW-1185">Reference proteome</keyword>
<dbReference type="InParanoid" id="A0A2G5F7C4"/>
<dbReference type="AlphaFoldDB" id="A0A2G5F7C4"/>
<proteinExistence type="inferred from homology"/>
<dbReference type="InterPro" id="IPR036388">
    <property type="entry name" value="WH-like_DNA-bd_sf"/>
</dbReference>
<keyword evidence="3" id="KW-0238">DNA-binding</keyword>
<dbReference type="Gene3D" id="3.40.1360.10">
    <property type="match status" value="1"/>
</dbReference>
<evidence type="ECO:0000256" key="1">
    <source>
        <dbReference type="ARBA" id="ARBA00004123"/>
    </source>
</evidence>
<dbReference type="Pfam" id="PF21180">
    <property type="entry name" value="TOP6A-Spo11_Toprim"/>
    <property type="match status" value="1"/>
</dbReference>
<dbReference type="GO" id="GO:0000228">
    <property type="term" value="C:nuclear chromosome"/>
    <property type="evidence" value="ECO:0007669"/>
    <property type="project" value="TreeGrafter"/>
</dbReference>
<evidence type="ECO:0000259" key="4">
    <source>
        <dbReference type="Pfam" id="PF21180"/>
    </source>
</evidence>
<keyword evidence="3" id="KW-0799">Topoisomerase</keyword>
<organism evidence="5 6">
    <name type="scientific">Aquilegia coerulea</name>
    <name type="common">Rocky mountain columbine</name>
    <dbReference type="NCBI Taxonomy" id="218851"/>
    <lineage>
        <taxon>Eukaryota</taxon>
        <taxon>Viridiplantae</taxon>
        <taxon>Streptophyta</taxon>
        <taxon>Embryophyta</taxon>
        <taxon>Tracheophyta</taxon>
        <taxon>Spermatophyta</taxon>
        <taxon>Magnoliopsida</taxon>
        <taxon>Ranunculales</taxon>
        <taxon>Ranunculaceae</taxon>
        <taxon>Thalictroideae</taxon>
        <taxon>Aquilegia</taxon>
    </lineage>
</organism>
<evidence type="ECO:0000313" key="5">
    <source>
        <dbReference type="EMBL" id="PIA63899.1"/>
    </source>
</evidence>
<dbReference type="PRINTS" id="PR01551">
    <property type="entry name" value="SPO11HOMOLOG"/>
</dbReference>
<dbReference type="EMBL" id="KZ305019">
    <property type="protein sequence ID" value="PIA63899.1"/>
    <property type="molecule type" value="Genomic_DNA"/>
</dbReference>
<dbReference type="GO" id="GO:0003677">
    <property type="term" value="F:DNA binding"/>
    <property type="evidence" value="ECO:0007669"/>
    <property type="project" value="UniProtKB-UniRule"/>
</dbReference>
<gene>
    <name evidence="5" type="ORF">AQUCO_00201307v1</name>
</gene>
<dbReference type="GO" id="GO:0000706">
    <property type="term" value="P:meiotic DNA double-strand break processing"/>
    <property type="evidence" value="ECO:0007669"/>
    <property type="project" value="TreeGrafter"/>
</dbReference>
<dbReference type="PRINTS" id="PR01550">
    <property type="entry name" value="TOP6AFAMILY"/>
</dbReference>
<dbReference type="OrthoDB" id="5377392at2759"/>
<dbReference type="InterPro" id="IPR036078">
    <property type="entry name" value="Spo11/TopoVI_A_sf"/>
</dbReference>
<dbReference type="PANTHER" id="PTHR10848:SF4">
    <property type="entry name" value="DNA TOPOISOMERASE 6 SUBUNIT A"/>
    <property type="match status" value="1"/>
</dbReference>
<dbReference type="InterPro" id="IPR013048">
    <property type="entry name" value="Meiotic_Spo11"/>
</dbReference>
<comment type="similarity">
    <text evidence="3">Belongs to the TOP6A family.</text>
</comment>
<dbReference type="Gene3D" id="1.10.10.10">
    <property type="entry name" value="Winged helix-like DNA-binding domain superfamily/Winged helix DNA-binding domain"/>
    <property type="match status" value="1"/>
</dbReference>
<feature type="domain" description="Topoisomerase 6 subunit A/Spo11 TOPRIM" evidence="4">
    <location>
        <begin position="95"/>
        <end position="194"/>
    </location>
</feature>
<dbReference type="GO" id="GO:0042138">
    <property type="term" value="P:meiotic DNA double-strand break formation"/>
    <property type="evidence" value="ECO:0007669"/>
    <property type="project" value="InterPro"/>
</dbReference>
<evidence type="ECO:0000256" key="2">
    <source>
        <dbReference type="ARBA" id="ARBA00023242"/>
    </source>
</evidence>
<dbReference type="Proteomes" id="UP000230069">
    <property type="component" value="Unassembled WGS sequence"/>
</dbReference>
<dbReference type="PANTHER" id="PTHR10848">
    <property type="entry name" value="MEIOTIC RECOMBINATION PROTEIN SPO11"/>
    <property type="match status" value="1"/>
</dbReference>
<dbReference type="GO" id="GO:0003918">
    <property type="term" value="F:DNA topoisomerase type II (double strand cut, ATP-hydrolyzing) activity"/>
    <property type="evidence" value="ECO:0007669"/>
    <property type="project" value="UniProtKB-UniRule"/>
</dbReference>
<dbReference type="SUPFAM" id="SSF56726">
    <property type="entry name" value="DNA topoisomerase IV, alpha subunit"/>
    <property type="match status" value="1"/>
</dbReference>
<feature type="active site" description="O-(5'-phospho-DNA)-tyrosine intermediate" evidence="3">
    <location>
        <position position="17"/>
    </location>
</feature>
<comment type="catalytic activity">
    <reaction evidence="3">
        <text>ATP-dependent breakage, passage and rejoining of double-stranded DNA.</text>
        <dbReference type="EC" id="5.6.2.2"/>
    </reaction>
</comment>
<keyword evidence="2" id="KW-0539">Nucleus</keyword>
<accession>A0A2G5F7C4</accession>
<protein>
    <recommendedName>
        <fullName evidence="4">Topoisomerase 6 subunit A/Spo11 TOPRIM domain-containing protein</fullName>
    </recommendedName>
</protein>
<dbReference type="PROSITE" id="PS52041">
    <property type="entry name" value="TOPO_IIB"/>
    <property type="match status" value="1"/>
</dbReference>
<dbReference type="InterPro" id="IPR002815">
    <property type="entry name" value="Spo11/TopoVI_A"/>
</dbReference>